<dbReference type="Pfam" id="PF08240">
    <property type="entry name" value="ADH_N"/>
    <property type="match status" value="1"/>
</dbReference>
<dbReference type="Gene3D" id="3.90.180.10">
    <property type="entry name" value="Medium-chain alcohol dehydrogenases, catalytic domain"/>
    <property type="match status" value="1"/>
</dbReference>
<dbReference type="SUPFAM" id="SSF50129">
    <property type="entry name" value="GroES-like"/>
    <property type="match status" value="1"/>
</dbReference>
<evidence type="ECO:0000259" key="1">
    <source>
        <dbReference type="SMART" id="SM00829"/>
    </source>
</evidence>
<evidence type="ECO:0000313" key="3">
    <source>
        <dbReference type="Proteomes" id="UP000256345"/>
    </source>
</evidence>
<dbReference type="PANTHER" id="PTHR44013">
    <property type="entry name" value="ZINC-TYPE ALCOHOL DEHYDROGENASE-LIKE PROTEIN C16A3.02C"/>
    <property type="match status" value="1"/>
</dbReference>
<dbReference type="InterPro" id="IPR002364">
    <property type="entry name" value="Quin_OxRdtase/zeta-crystal_CS"/>
</dbReference>
<dbReference type="Proteomes" id="UP000256345">
    <property type="component" value="Unassembled WGS sequence"/>
</dbReference>
<name>A0ABX9JPG8_9BACT</name>
<dbReference type="InterPro" id="IPR020843">
    <property type="entry name" value="ER"/>
</dbReference>
<protein>
    <submittedName>
        <fullName evidence="2">NADPH:quinone reductase-like Zn-dependent oxidoreductase</fullName>
    </submittedName>
</protein>
<feature type="domain" description="Enoyl reductase (ER)" evidence="1">
    <location>
        <begin position="10"/>
        <end position="326"/>
    </location>
</feature>
<dbReference type="InterPro" id="IPR052733">
    <property type="entry name" value="Chloroplast_QOR"/>
</dbReference>
<dbReference type="Gene3D" id="3.40.50.720">
    <property type="entry name" value="NAD(P)-binding Rossmann-like Domain"/>
    <property type="match status" value="1"/>
</dbReference>
<dbReference type="RefSeq" id="WP_047857841.1">
    <property type="nucleotide sequence ID" value="NZ_CP011509.1"/>
</dbReference>
<dbReference type="InterPro" id="IPR011032">
    <property type="entry name" value="GroES-like_sf"/>
</dbReference>
<dbReference type="CDD" id="cd08267">
    <property type="entry name" value="MDR1"/>
    <property type="match status" value="1"/>
</dbReference>
<sequence length="329" mass="34631">MRTILQSGYGAPERVLVQGESDIPTPGEGEVLVRVHATSVNTPDCIATLGVPYALRLVSGLRAPLSPVRGSDVAGVVEAVGAHVTGFAPGDAVFGSVWTGGYKRGAPGTFCEYTVVPATQLAHKPARLGFEEAAGAVMSGVTALVAMRDVARVRAGQQVLVNGASGGLGTFAVQIARALGATVTGVCSTRNVELVRSLGASHVIDYTRTSYPEQDTRYDVVMDNVMNHPPAVSARVLTENGVLLPNSIGTHKWLGTLPSMAFGALFKSRQWRTIQFVPSRKNLEDIGAMIQSGAVKVVIDRTYPLAHAGQAVAHMVSRRARGQIVIRAV</sequence>
<proteinExistence type="predicted"/>
<dbReference type="PANTHER" id="PTHR44013:SF1">
    <property type="entry name" value="ZINC-TYPE ALCOHOL DEHYDROGENASE-LIKE PROTEIN C16A3.02C"/>
    <property type="match status" value="1"/>
</dbReference>
<dbReference type="EMBL" id="QUMU01000016">
    <property type="protein sequence ID" value="REG23672.1"/>
    <property type="molecule type" value="Genomic_DNA"/>
</dbReference>
<dbReference type="SUPFAM" id="SSF51735">
    <property type="entry name" value="NAD(P)-binding Rossmann-fold domains"/>
    <property type="match status" value="1"/>
</dbReference>
<dbReference type="Pfam" id="PF13602">
    <property type="entry name" value="ADH_zinc_N_2"/>
    <property type="match status" value="1"/>
</dbReference>
<reference evidence="2 3" key="1">
    <citation type="submission" date="2018-08" db="EMBL/GenBank/DDBJ databases">
        <title>Genomic Encyclopedia of Archaeal and Bacterial Type Strains, Phase II (KMG-II): from individual species to whole genera.</title>
        <authorList>
            <person name="Goeker M."/>
        </authorList>
    </citation>
    <scope>NUCLEOTIDE SEQUENCE [LARGE SCALE GENOMIC DNA]</scope>
    <source>
        <strain evidence="2 3">DSM 2261</strain>
    </source>
</reference>
<dbReference type="SMART" id="SM00829">
    <property type="entry name" value="PKS_ER"/>
    <property type="match status" value="1"/>
</dbReference>
<dbReference type="InterPro" id="IPR036291">
    <property type="entry name" value="NAD(P)-bd_dom_sf"/>
</dbReference>
<organism evidence="2 3">
    <name type="scientific">Archangium gephyra</name>
    <dbReference type="NCBI Taxonomy" id="48"/>
    <lineage>
        <taxon>Bacteria</taxon>
        <taxon>Pseudomonadati</taxon>
        <taxon>Myxococcota</taxon>
        <taxon>Myxococcia</taxon>
        <taxon>Myxococcales</taxon>
        <taxon>Cystobacterineae</taxon>
        <taxon>Archangiaceae</taxon>
        <taxon>Archangium</taxon>
    </lineage>
</organism>
<dbReference type="InterPro" id="IPR013154">
    <property type="entry name" value="ADH-like_N"/>
</dbReference>
<dbReference type="PROSITE" id="PS01162">
    <property type="entry name" value="QOR_ZETA_CRYSTAL"/>
    <property type="match status" value="1"/>
</dbReference>
<comment type="caution">
    <text evidence="2">The sequence shown here is derived from an EMBL/GenBank/DDBJ whole genome shotgun (WGS) entry which is preliminary data.</text>
</comment>
<evidence type="ECO:0000313" key="2">
    <source>
        <dbReference type="EMBL" id="REG23672.1"/>
    </source>
</evidence>
<keyword evidence="3" id="KW-1185">Reference proteome</keyword>
<gene>
    <name evidence="2" type="ORF">ATI61_116144</name>
</gene>
<accession>A0ABX9JPG8</accession>